<organism evidence="2 3">
    <name type="scientific">Paracoccus haematequi</name>
    <dbReference type="NCBI Taxonomy" id="2491866"/>
    <lineage>
        <taxon>Bacteria</taxon>
        <taxon>Pseudomonadati</taxon>
        <taxon>Pseudomonadota</taxon>
        <taxon>Alphaproteobacteria</taxon>
        <taxon>Rhodobacterales</taxon>
        <taxon>Paracoccaceae</taxon>
        <taxon>Paracoccus</taxon>
    </lineage>
</organism>
<reference evidence="2 3" key="1">
    <citation type="submission" date="2018-12" db="EMBL/GenBank/DDBJ databases">
        <authorList>
            <person name="Criscuolo A."/>
        </authorList>
    </citation>
    <scope>NUCLEOTIDE SEQUENCE [LARGE SCALE GENOMIC DNA]</scope>
    <source>
        <strain evidence="2">ACIP1116241</strain>
    </source>
</reference>
<evidence type="ECO:0008006" key="4">
    <source>
        <dbReference type="Google" id="ProtNLM"/>
    </source>
</evidence>
<sequence length="296" mass="31811">MREPVVSLSDIERVAAIAPDMPAHQVAEMMRWITELQTGWPNEVPIQLSEPKVGSSQKPETCVGSVPAPTEVHTLDMGDGRVLVSPGPIPQPIMPHPASPPEAAPVPEPAPAAVETPAAPPPAVPDRAGLPWEDYEVQIALDMHHKGETGSAIARRLNRPVPAVYTALRKFRTGWRPKALPPAPPVEPPITVIPTVTPVPLPSQALTGAQRELMTRIIQLPDDFTPADDLYLAEQIIARTGLELIADQLGCDRQAVLARWAALLGMDPADLRRGVPLQVQTDLMLVLRQLAGEAAA</sequence>
<feature type="region of interest" description="Disordered" evidence="1">
    <location>
        <begin position="95"/>
        <end position="122"/>
    </location>
</feature>
<keyword evidence="3" id="KW-1185">Reference proteome</keyword>
<protein>
    <recommendedName>
        <fullName evidence="4">GcrA cell cycle regulator</fullName>
    </recommendedName>
</protein>
<feature type="compositionally biased region" description="Pro residues" evidence="1">
    <location>
        <begin position="95"/>
        <end position="110"/>
    </location>
</feature>
<dbReference type="Proteomes" id="UP000270743">
    <property type="component" value="Unassembled WGS sequence"/>
</dbReference>
<gene>
    <name evidence="2" type="ORF">PARHAE_01103</name>
</gene>
<dbReference type="OrthoDB" id="7780247at2"/>
<proteinExistence type="predicted"/>
<evidence type="ECO:0000256" key="1">
    <source>
        <dbReference type="SAM" id="MobiDB-lite"/>
    </source>
</evidence>
<evidence type="ECO:0000313" key="3">
    <source>
        <dbReference type="Proteomes" id="UP000270743"/>
    </source>
</evidence>
<accession>A0A3S4GM56</accession>
<dbReference type="RefSeq" id="WP_126153607.1">
    <property type="nucleotide sequence ID" value="NZ_UZWE01000024.1"/>
</dbReference>
<dbReference type="AlphaFoldDB" id="A0A3S4GM56"/>
<name>A0A3S4GM56_9RHOB</name>
<dbReference type="EMBL" id="UZWE01000024">
    <property type="protein sequence ID" value="VDS07923.1"/>
    <property type="molecule type" value="Genomic_DNA"/>
</dbReference>
<evidence type="ECO:0000313" key="2">
    <source>
        <dbReference type="EMBL" id="VDS07923.1"/>
    </source>
</evidence>